<dbReference type="SFLD" id="SFLDG01150">
    <property type="entry name" value="Main.1:_Beta-like"/>
    <property type="match status" value="1"/>
</dbReference>
<dbReference type="PROSITE" id="PS50404">
    <property type="entry name" value="GST_NTER"/>
    <property type="match status" value="1"/>
</dbReference>
<gene>
    <name evidence="4" type="ORF">ATB53_04050</name>
</gene>
<dbReference type="Pfam" id="PF00043">
    <property type="entry name" value="GST_C"/>
    <property type="match status" value="1"/>
</dbReference>
<comment type="caution">
    <text evidence="4">The sequence shown here is derived from an EMBL/GenBank/DDBJ whole genome shotgun (WGS) entry which is preliminary data.</text>
</comment>
<dbReference type="SFLD" id="SFLDG00358">
    <property type="entry name" value="Main_(cytGST)"/>
    <property type="match status" value="1"/>
</dbReference>
<dbReference type="GO" id="GO:0016740">
    <property type="term" value="F:transferase activity"/>
    <property type="evidence" value="ECO:0007669"/>
    <property type="project" value="UniProtKB-KW"/>
</dbReference>
<feature type="domain" description="GST C-terminal" evidence="3">
    <location>
        <begin position="87"/>
        <end position="211"/>
    </location>
</feature>
<dbReference type="InterPro" id="IPR036249">
    <property type="entry name" value="Thioredoxin-like_sf"/>
</dbReference>
<evidence type="ECO:0000256" key="1">
    <source>
        <dbReference type="RuleBase" id="RU003494"/>
    </source>
</evidence>
<proteinExistence type="inferred from homology"/>
<dbReference type="RefSeq" id="WP_058361018.1">
    <property type="nucleotide sequence ID" value="NZ_CP074365.1"/>
</dbReference>
<dbReference type="InterPro" id="IPR036282">
    <property type="entry name" value="Glutathione-S-Trfase_C_sf"/>
</dbReference>
<dbReference type="SUPFAM" id="SSF52833">
    <property type="entry name" value="Thioredoxin-like"/>
    <property type="match status" value="1"/>
</dbReference>
<dbReference type="NCBIfam" id="NF007831">
    <property type="entry name" value="PRK10542.1"/>
    <property type="match status" value="1"/>
</dbReference>
<dbReference type="Gene3D" id="3.40.30.10">
    <property type="entry name" value="Glutaredoxin"/>
    <property type="match status" value="1"/>
</dbReference>
<dbReference type="InterPro" id="IPR010987">
    <property type="entry name" value="Glutathione-S-Trfase_C-like"/>
</dbReference>
<dbReference type="PROSITE" id="PS50405">
    <property type="entry name" value="GST_CTER"/>
    <property type="match status" value="1"/>
</dbReference>
<dbReference type="InterPro" id="IPR004045">
    <property type="entry name" value="Glutathione_S-Trfase_N"/>
</dbReference>
<dbReference type="EMBL" id="LNTA01000120">
    <property type="protein sequence ID" value="KWV13977.1"/>
    <property type="molecule type" value="Genomic_DNA"/>
</dbReference>
<dbReference type="SUPFAM" id="SSF47616">
    <property type="entry name" value="GST C-terminal domain-like"/>
    <property type="match status" value="1"/>
</dbReference>
<comment type="similarity">
    <text evidence="1">Belongs to the GST superfamily.</text>
</comment>
<dbReference type="CDD" id="cd03057">
    <property type="entry name" value="GST_N_Beta"/>
    <property type="match status" value="1"/>
</dbReference>
<evidence type="ECO:0000313" key="4">
    <source>
        <dbReference type="EMBL" id="KWV13977.1"/>
    </source>
</evidence>
<dbReference type="PANTHER" id="PTHR44051:SF8">
    <property type="entry name" value="GLUTATHIONE S-TRANSFERASE GSTA"/>
    <property type="match status" value="1"/>
</dbReference>
<dbReference type="AlphaFoldDB" id="A0A109HJ74"/>
<name>A0A109HJ74_XANCT</name>
<feature type="domain" description="GST N-terminal" evidence="2">
    <location>
        <begin position="1"/>
        <end position="81"/>
    </location>
</feature>
<evidence type="ECO:0000259" key="3">
    <source>
        <dbReference type="PROSITE" id="PS50405"/>
    </source>
</evidence>
<reference evidence="4 5" key="1">
    <citation type="submission" date="2015-11" db="EMBL/GenBank/DDBJ databases">
        <title>Long Read and Single Molecule DNA Sequencing Simplifies Genome Assembly and TAL Effector Gene Analysis of Xanthomonas translucens.</title>
        <authorList>
            <person name="Peng Z."/>
            <person name="Hu Y."/>
            <person name="Xie J."/>
            <person name="Potnis N."/>
            <person name="Akhunova A."/>
            <person name="Jones J."/>
            <person name="Liu Z."/>
            <person name="White F."/>
            <person name="Liu S."/>
        </authorList>
    </citation>
    <scope>NUCLEOTIDE SEQUENCE [LARGE SCALE GENOMIC DNA]</scope>
    <source>
        <strain evidence="4 5">B1</strain>
    </source>
</reference>
<dbReference type="Gene3D" id="1.20.1050.10">
    <property type="match status" value="1"/>
</dbReference>
<accession>A0A109HJ74</accession>
<keyword evidence="4" id="KW-0808">Transferase</keyword>
<dbReference type="InterPro" id="IPR004046">
    <property type="entry name" value="GST_C"/>
</dbReference>
<dbReference type="PANTHER" id="PTHR44051">
    <property type="entry name" value="GLUTATHIONE S-TRANSFERASE-RELATED"/>
    <property type="match status" value="1"/>
</dbReference>
<dbReference type="InterPro" id="IPR040079">
    <property type="entry name" value="Glutathione_S-Trfase"/>
</dbReference>
<dbReference type="SFLD" id="SFLDS00019">
    <property type="entry name" value="Glutathione_Transferase_(cytos"/>
    <property type="match status" value="1"/>
</dbReference>
<protein>
    <submittedName>
        <fullName evidence="4">Glutathione S-transferase</fullName>
    </submittedName>
</protein>
<sequence>MKLYYKQGACSLSPHIVANELGLDVELIKVDLKDHTTEQGKNFYKVNPHGYIPALELDSGDMLMEGIVIVQYLADLKPEKGLVPANGTFERYKLQEMLAFLSTEIHKGFIPLFYASSASDYIEIARPKLEKRYAWLNERLADKQFLMGDKFTVADTYLFAVTGWGKAPWLKSYEDTSIHFDNLQHLQAWYERVKSREAVQKSILEEGLDLY</sequence>
<dbReference type="CDD" id="cd03188">
    <property type="entry name" value="GST_C_Beta"/>
    <property type="match status" value="1"/>
</dbReference>
<organism evidence="4 5">
    <name type="scientific">Xanthomonas campestris pv. translucens</name>
    <dbReference type="NCBI Taxonomy" id="343"/>
    <lineage>
        <taxon>Bacteria</taxon>
        <taxon>Pseudomonadati</taxon>
        <taxon>Pseudomonadota</taxon>
        <taxon>Gammaproteobacteria</taxon>
        <taxon>Lysobacterales</taxon>
        <taxon>Lysobacteraceae</taxon>
        <taxon>Xanthomonas</taxon>
        <taxon>Xanthomonas translucens group</taxon>
    </lineage>
</organism>
<evidence type="ECO:0000259" key="2">
    <source>
        <dbReference type="PROSITE" id="PS50404"/>
    </source>
</evidence>
<dbReference type="Pfam" id="PF02798">
    <property type="entry name" value="GST_N"/>
    <property type="match status" value="1"/>
</dbReference>
<dbReference type="OrthoDB" id="8772754at2"/>
<dbReference type="Proteomes" id="UP000055854">
    <property type="component" value="Unassembled WGS sequence"/>
</dbReference>
<evidence type="ECO:0000313" key="5">
    <source>
        <dbReference type="Proteomes" id="UP000055854"/>
    </source>
</evidence>